<evidence type="ECO:0000256" key="5">
    <source>
        <dbReference type="ARBA" id="ARBA00023014"/>
    </source>
</evidence>
<keyword evidence="2" id="KW-0479">Metal-binding</keyword>
<dbReference type="PROSITE" id="PS51300">
    <property type="entry name" value="NIRD"/>
    <property type="match status" value="1"/>
</dbReference>
<keyword evidence="9" id="KW-1185">Reference proteome</keyword>
<dbReference type="FunCoup" id="A0A1B1YXE8">
    <property type="interactions" value="32"/>
</dbReference>
<keyword evidence="1" id="KW-0001">2Fe-2S</keyword>
<dbReference type="EMBL" id="CP014671">
    <property type="protein sequence ID" value="ANX05418.1"/>
    <property type="molecule type" value="Genomic_DNA"/>
</dbReference>
<dbReference type="Proteomes" id="UP000092952">
    <property type="component" value="Chromosome"/>
</dbReference>
<dbReference type="GO" id="GO:0008942">
    <property type="term" value="F:nitrite reductase [NAD(P)H] activity"/>
    <property type="evidence" value="ECO:0007669"/>
    <property type="project" value="InterPro"/>
</dbReference>
<dbReference type="GO" id="GO:0042128">
    <property type="term" value="P:nitrate assimilation"/>
    <property type="evidence" value="ECO:0007669"/>
    <property type="project" value="UniProtKB-KW"/>
</dbReference>
<evidence type="ECO:0000256" key="3">
    <source>
        <dbReference type="ARBA" id="ARBA00023002"/>
    </source>
</evidence>
<protein>
    <submittedName>
        <fullName evidence="8">Nitrite reductase small subunit</fullName>
    </submittedName>
</protein>
<evidence type="ECO:0000313" key="9">
    <source>
        <dbReference type="Proteomes" id="UP000092952"/>
    </source>
</evidence>
<dbReference type="PANTHER" id="PTHR40562">
    <property type="match status" value="1"/>
</dbReference>
<dbReference type="InterPro" id="IPR017941">
    <property type="entry name" value="Rieske_2Fe-2S"/>
</dbReference>
<dbReference type="GO" id="GO:0046872">
    <property type="term" value="F:metal ion binding"/>
    <property type="evidence" value="ECO:0007669"/>
    <property type="project" value="UniProtKB-KW"/>
</dbReference>
<dbReference type="InterPro" id="IPR012748">
    <property type="entry name" value="Rieske-like_NirD"/>
</dbReference>
<dbReference type="STRING" id="1810504.PG2T_00565"/>
<dbReference type="PROSITE" id="PS51296">
    <property type="entry name" value="RIESKE"/>
    <property type="match status" value="1"/>
</dbReference>
<feature type="domain" description="Rieske" evidence="7">
    <location>
        <begin position="3"/>
        <end position="105"/>
    </location>
</feature>
<evidence type="ECO:0000256" key="2">
    <source>
        <dbReference type="ARBA" id="ARBA00022723"/>
    </source>
</evidence>
<dbReference type="KEGG" id="gbi:PG2T_00565"/>
<keyword evidence="5" id="KW-0411">Iron-sulfur</keyword>
<proteinExistence type="predicted"/>
<dbReference type="AlphaFoldDB" id="A0A1B1YXE8"/>
<dbReference type="InterPro" id="IPR017881">
    <property type="entry name" value="NirD"/>
</dbReference>
<dbReference type="SUPFAM" id="SSF50022">
    <property type="entry name" value="ISP domain"/>
    <property type="match status" value="1"/>
</dbReference>
<dbReference type="NCBIfam" id="TIGR02378">
    <property type="entry name" value="nirD_assim_sml"/>
    <property type="match status" value="1"/>
</dbReference>
<keyword evidence="6" id="KW-0534">Nitrate assimilation</keyword>
<evidence type="ECO:0000259" key="7">
    <source>
        <dbReference type="PROSITE" id="PS51296"/>
    </source>
</evidence>
<accession>A0A1B1YXE8</accession>
<dbReference type="InParanoid" id="A0A1B1YXE8"/>
<keyword evidence="3" id="KW-0560">Oxidoreductase</keyword>
<dbReference type="OrthoDB" id="516687at2"/>
<evidence type="ECO:0000256" key="4">
    <source>
        <dbReference type="ARBA" id="ARBA00023004"/>
    </source>
</evidence>
<dbReference type="PANTHER" id="PTHR40562:SF1">
    <property type="entry name" value="NITRITE REDUCTASE (NADH) SMALL SUBUNIT"/>
    <property type="match status" value="1"/>
</dbReference>
<name>A0A1B1YXE8_9GAMM</name>
<evidence type="ECO:0000256" key="1">
    <source>
        <dbReference type="ARBA" id="ARBA00022714"/>
    </source>
</evidence>
<dbReference type="Gene3D" id="2.102.10.10">
    <property type="entry name" value="Rieske [2Fe-2S] iron-sulphur domain"/>
    <property type="match status" value="1"/>
</dbReference>
<evidence type="ECO:0000256" key="6">
    <source>
        <dbReference type="ARBA" id="ARBA00023063"/>
    </source>
</evidence>
<reference evidence="9" key="1">
    <citation type="submission" date="2016-03" db="EMBL/GenBank/DDBJ databases">
        <title>Complete genome sequence of Solimmundus cernigliae, representing a novel lineage of polycyclic aromatic hydrocarbon degraders within the Gammaproteobacteria.</title>
        <authorList>
            <person name="Singleton D.R."/>
            <person name="Dickey A.N."/>
            <person name="Scholl E.H."/>
            <person name="Wright F.A."/>
            <person name="Aitken M.D."/>
        </authorList>
    </citation>
    <scope>NUCLEOTIDE SEQUENCE [LARGE SCALE GENOMIC DNA]</scope>
    <source>
        <strain evidence="9">TR3.2</strain>
    </source>
</reference>
<dbReference type="InterPro" id="IPR036922">
    <property type="entry name" value="Rieske_2Fe-2S_sf"/>
</dbReference>
<keyword evidence="4" id="KW-0408">Iron</keyword>
<dbReference type="GO" id="GO:0051537">
    <property type="term" value="F:2 iron, 2 sulfur cluster binding"/>
    <property type="evidence" value="ECO:0007669"/>
    <property type="project" value="UniProtKB-KW"/>
</dbReference>
<organism evidence="8 9">
    <name type="scientific">Immundisolibacter cernigliae</name>
    <dbReference type="NCBI Taxonomy" id="1810504"/>
    <lineage>
        <taxon>Bacteria</taxon>
        <taxon>Pseudomonadati</taxon>
        <taxon>Pseudomonadota</taxon>
        <taxon>Gammaproteobacteria</taxon>
        <taxon>Immundisolibacterales</taxon>
        <taxon>Immundisolibacteraceae</taxon>
        <taxon>Immundisolibacter</taxon>
    </lineage>
</organism>
<gene>
    <name evidence="8" type="ORF">PG2T_00565</name>
</gene>
<dbReference type="Pfam" id="PF13806">
    <property type="entry name" value="Rieske_2"/>
    <property type="match status" value="1"/>
</dbReference>
<evidence type="ECO:0000313" key="8">
    <source>
        <dbReference type="EMBL" id="ANX05418.1"/>
    </source>
</evidence>
<dbReference type="CDD" id="cd03529">
    <property type="entry name" value="Rieske_NirD"/>
    <property type="match status" value="1"/>
</dbReference>
<sequence>MWIDVCAVQDLPNNAGVAARVAGRQVAIFYLPAETPAVYALDNWDPLGEAAVLARGIVGDLGGQLVVASPLYKQHFRLLDGQCLEDPAVRVASYPVRLDGERVLIAMPDAGP</sequence>